<keyword evidence="3" id="KW-1185">Reference proteome</keyword>
<name>A0AAE0VKI6_9BIVA</name>
<feature type="chain" id="PRO_5042142285" evidence="1">
    <location>
        <begin position="24"/>
        <end position="478"/>
    </location>
</feature>
<reference evidence="2" key="1">
    <citation type="journal article" date="2021" name="Genome Biol. Evol.">
        <title>A High-Quality Reference Genome for a Parasitic Bivalve with Doubly Uniparental Inheritance (Bivalvia: Unionida).</title>
        <authorList>
            <person name="Smith C.H."/>
        </authorList>
    </citation>
    <scope>NUCLEOTIDE SEQUENCE</scope>
    <source>
        <strain evidence="2">CHS0354</strain>
    </source>
</reference>
<keyword evidence="1" id="KW-0732">Signal</keyword>
<comment type="caution">
    <text evidence="2">The sequence shown here is derived from an EMBL/GenBank/DDBJ whole genome shotgun (WGS) entry which is preliminary data.</text>
</comment>
<feature type="signal peptide" evidence="1">
    <location>
        <begin position="1"/>
        <end position="23"/>
    </location>
</feature>
<sequence>MKILAFNLFHLIFLFAMNELSFAEVDEWTMNILLKMKSWGEKVKDNYLPNSVRRNNQFIAVAILSNTILNDKDKFNSDSLDTGCPENVIEINTYQCRTSAVIFNENLKIHDPRLEKIHSSNDFQNRMRTSGNKANKNTRSGWHGEIILIHGGILETLKTNFWNDEGGTEGIHCEIYLYSYYIPCAKVRNTPYSCSQEIMFYNIGTQNDPRQCKITVVGYTKIFNKFNVSTDEDQAKGWLHEGLTELILIENNIGTIYVPTGNNGHAKGKDMEKKRMRQKRLASSESYKNTDDMVFQDLVYKCLDNTPLPFCCLSRTTDNMRRQKLLSFFVNKISHYCTHNSTEMGPISSHSLYHLKRCFSSWLQDNVGSDCRICSDGSLQSAWYQQYLVAFCIDGIMDWATTFGRPSNAWDLTNPVWVPWNGPWKNMYLQSVRSFQSGINLFCENRMLDIGSMCTKMTTKTIKKQSMKNLLIDRFLWP</sequence>
<gene>
    <name evidence="2" type="ORF">CHS0354_012760</name>
</gene>
<dbReference type="AlphaFoldDB" id="A0AAE0VKI6"/>
<evidence type="ECO:0000313" key="2">
    <source>
        <dbReference type="EMBL" id="KAK3580232.1"/>
    </source>
</evidence>
<dbReference type="Proteomes" id="UP001195483">
    <property type="component" value="Unassembled WGS sequence"/>
</dbReference>
<evidence type="ECO:0000313" key="3">
    <source>
        <dbReference type="Proteomes" id="UP001195483"/>
    </source>
</evidence>
<reference evidence="2" key="2">
    <citation type="journal article" date="2021" name="Genome Biol. Evol.">
        <title>Developing a high-quality reference genome for a parasitic bivalve with doubly uniparental inheritance (Bivalvia: Unionida).</title>
        <authorList>
            <person name="Smith C.H."/>
        </authorList>
    </citation>
    <scope>NUCLEOTIDE SEQUENCE</scope>
    <source>
        <strain evidence="2">CHS0354</strain>
        <tissue evidence="2">Mantle</tissue>
    </source>
</reference>
<evidence type="ECO:0000256" key="1">
    <source>
        <dbReference type="SAM" id="SignalP"/>
    </source>
</evidence>
<organism evidence="2 3">
    <name type="scientific">Potamilus streckersoni</name>
    <dbReference type="NCBI Taxonomy" id="2493646"/>
    <lineage>
        <taxon>Eukaryota</taxon>
        <taxon>Metazoa</taxon>
        <taxon>Spiralia</taxon>
        <taxon>Lophotrochozoa</taxon>
        <taxon>Mollusca</taxon>
        <taxon>Bivalvia</taxon>
        <taxon>Autobranchia</taxon>
        <taxon>Heteroconchia</taxon>
        <taxon>Palaeoheterodonta</taxon>
        <taxon>Unionida</taxon>
        <taxon>Unionoidea</taxon>
        <taxon>Unionidae</taxon>
        <taxon>Ambleminae</taxon>
        <taxon>Lampsilini</taxon>
        <taxon>Potamilus</taxon>
    </lineage>
</organism>
<protein>
    <submittedName>
        <fullName evidence="2">Uncharacterized protein</fullName>
    </submittedName>
</protein>
<dbReference type="EMBL" id="JAEAOA010000769">
    <property type="protein sequence ID" value="KAK3580232.1"/>
    <property type="molecule type" value="Genomic_DNA"/>
</dbReference>
<proteinExistence type="predicted"/>
<accession>A0AAE0VKI6</accession>
<reference evidence="2" key="3">
    <citation type="submission" date="2023-05" db="EMBL/GenBank/DDBJ databases">
        <authorList>
            <person name="Smith C.H."/>
        </authorList>
    </citation>
    <scope>NUCLEOTIDE SEQUENCE</scope>
    <source>
        <strain evidence="2">CHS0354</strain>
        <tissue evidence="2">Mantle</tissue>
    </source>
</reference>